<evidence type="ECO:0000256" key="1">
    <source>
        <dbReference type="SAM" id="MobiDB-lite"/>
    </source>
</evidence>
<dbReference type="SMART" id="SM00460">
    <property type="entry name" value="TGc"/>
    <property type="match status" value="1"/>
</dbReference>
<dbReference type="AlphaFoldDB" id="A0AAN0MEI8"/>
<dbReference type="InterPro" id="IPR002931">
    <property type="entry name" value="Transglutaminase-like"/>
</dbReference>
<proteinExistence type="predicted"/>
<dbReference type="SUPFAM" id="SSF54001">
    <property type="entry name" value="Cysteine proteinases"/>
    <property type="match status" value="1"/>
</dbReference>
<protein>
    <submittedName>
        <fullName evidence="3">Transglutaminase family protein</fullName>
    </submittedName>
</protein>
<gene>
    <name evidence="3" type="ORF">brsh051_00900</name>
</gene>
<reference evidence="3" key="1">
    <citation type="journal article" date="2024" name="Int. J. Syst. Evol. Microbiol.">
        <title>Brooklawnia propionicigenes sp. nov., a facultatively anaerobic, propionate-producing bacterium isolated from a methanogenic reactor treating waste from cattle farms.</title>
        <authorList>
            <person name="Akita Y."/>
            <person name="Ueki A."/>
            <person name="Tonouchi A."/>
            <person name="Sugawara Y."/>
            <person name="Honma S."/>
            <person name="Kaku N."/>
            <person name="Ueki K."/>
        </authorList>
    </citation>
    <scope>NUCLEOTIDE SEQUENCE</scope>
    <source>
        <strain evidence="3">SH051</strain>
    </source>
</reference>
<evidence type="ECO:0000259" key="2">
    <source>
        <dbReference type="SMART" id="SM00460"/>
    </source>
</evidence>
<dbReference type="InterPro" id="IPR013589">
    <property type="entry name" value="Bac_transglu_N"/>
</dbReference>
<accession>A0AAN0MEI8</accession>
<dbReference type="Pfam" id="PF09899">
    <property type="entry name" value="DUF2126"/>
    <property type="match status" value="1"/>
</dbReference>
<dbReference type="Pfam" id="PF08379">
    <property type="entry name" value="Bact_transglu_N"/>
    <property type="match status" value="1"/>
</dbReference>
<dbReference type="Pfam" id="PF01841">
    <property type="entry name" value="Transglut_core"/>
    <property type="match status" value="1"/>
</dbReference>
<dbReference type="PANTHER" id="PTHR33490:SF1">
    <property type="entry name" value="SLL1233 PROTEIN"/>
    <property type="match status" value="1"/>
</dbReference>
<dbReference type="KEGG" id="broo:brsh051_00900"/>
<evidence type="ECO:0000313" key="3">
    <source>
        <dbReference type="EMBL" id="BEH00809.1"/>
    </source>
</evidence>
<name>A0AAN0MEI8_9ACTN</name>
<dbReference type="InterPro" id="IPR038765">
    <property type="entry name" value="Papain-like_cys_pep_sf"/>
</dbReference>
<dbReference type="InterPro" id="IPR018667">
    <property type="entry name" value="DUF2126"/>
</dbReference>
<feature type="compositionally biased region" description="Low complexity" evidence="1">
    <location>
        <begin position="726"/>
        <end position="738"/>
    </location>
</feature>
<dbReference type="EMBL" id="AP028056">
    <property type="protein sequence ID" value="BEH00809.1"/>
    <property type="molecule type" value="Genomic_DNA"/>
</dbReference>
<feature type="region of interest" description="Disordered" evidence="1">
    <location>
        <begin position="713"/>
        <end position="738"/>
    </location>
</feature>
<feature type="domain" description="Transglutaminase-like" evidence="2">
    <location>
        <begin position="195"/>
        <end position="271"/>
    </location>
</feature>
<organism evidence="3 4">
    <name type="scientific">Brooklawnia propionicigenes</name>
    <dbReference type="NCBI Taxonomy" id="3041175"/>
    <lineage>
        <taxon>Bacteria</taxon>
        <taxon>Bacillati</taxon>
        <taxon>Actinomycetota</taxon>
        <taxon>Actinomycetes</taxon>
        <taxon>Propionibacteriales</taxon>
        <taxon>Propionibacteriaceae</taxon>
        <taxon>Brooklawnia</taxon>
    </lineage>
</organism>
<dbReference type="Gene3D" id="3.10.620.30">
    <property type="match status" value="1"/>
</dbReference>
<dbReference type="Proteomes" id="UP001431656">
    <property type="component" value="Chromosome"/>
</dbReference>
<keyword evidence="4" id="KW-1185">Reference proteome</keyword>
<sequence>MAGRVSYPEPVTIRIALKHQTTYRFDRPTTVNPHTVRLRPAPHTRTPIEAYSLSVVPGDHFINWQQDPFGNYLARLVFPEPVNELQFTVDLIADMTVINPFDFFVEEYAAEMGWSYPDELATDLQPYLHQVPAELDSPADGDLVDQWIASRLPESQWRDCGLRTVDFLVRLNEAVRDDVAYTTRMEPGVQTPGYTLSRAIGSCRDSAWLLVSILRRFGLAARFVSGYLVQLAADMEPVDGPAGVKHDFTDLHAWAEVYIPGAGWVGLDATSGLFAGEGHIPLSCTPHPSTAAPITGSTGIAEVEFSFSNEVTRIHEDVRVTKPLSDDQWDAIDTLGQVVDAGLANEDIALTMGGEPTFVSAAETASPQWNSAADGPEKRQLAAKLTDKLRQRWADGGLVHHGQGKWYPDEPLPRWQMTLAWRTDGEPIWHHPALLVNPWTKPSATAGTDALAHQIAARLGIADEFVLPVYEDTVQAAVSAAQLPWGPRPDIDPDPSDELLANEHARQQLVDRLDDAATEPAGWVIPVFVDPDDPDGGSWATTRWRPRRRAIFLTAGSSPIGLRLPLNALAWGAAPDIVRNADGDATRPLPDGHQTSVKPARELPIESAPRTALAIEERDGHLFCFLPPIDRLDDALRLIATIEDACAALQTPIVLEGYPLPGDDRLQTLSVTPDPGVIEVNVQPTSSWGDLVQLTTTLFEDARQVGLTTEKFDLDGTHTGTGGGNHITLGGPTPQDSPLLRRPDLLRSMVTYWQHHPGLSYIFTGRFIGPTSQAPRVDEGLPGTLYELDIAFTELDEMLTDPTVEHDIAKAISADWRTDETLEERLERQRHSQPWLTDRLLRHLLTDLTGNTHRAEFCIDKLYNPDRRGGHAGLLEMRGFEMPPHERMSLLQALLVRGLLWRFAREPYRAPLVRWGTRLHDRYLLPAFAAADLWNVLDELNAALPISERFDLAWFESFLEFRFPILGEVQLGDVDLELRQGIEPWQVLGEEVTLSGTARYVDSSVERVQVASTGLIPERHLLMVNGVPLPLTPVIGHGWGVGSVGRSDALAAGVRYKAWSPPSSLHPTIGVHAPLRFDLVDKISGQSLGGFRYHVVHPGGRSFDTYPVNAVEAESRRAARFEPYQTSGHLEIPGVSDWGSAEYPVTLDLRRFERWHDVLEESI</sequence>
<evidence type="ECO:0000313" key="4">
    <source>
        <dbReference type="Proteomes" id="UP001431656"/>
    </source>
</evidence>
<dbReference type="PANTHER" id="PTHR33490">
    <property type="entry name" value="BLR5614 PROTEIN-RELATED"/>
    <property type="match status" value="1"/>
</dbReference>